<dbReference type="InterPro" id="IPR036291">
    <property type="entry name" value="NAD(P)-bd_dom_sf"/>
</dbReference>
<sequence>MPHTRVPAIHLGPEYDPALARGIEAGGGRLVSLGDAEAVVWKGGPDSFPERLPDAVRWVQLPSAGIERWFAAGLIDNDRVWTSAAGAYAPSVAEHAVLLLLAGVRGLGEQTRATSWRKAEFETRVGTLHGATVAIIGCGGIGRAMIPLFRAFGAQVLASTRSGTPVPGAVETVDASRNAELFSRADHIVIAAPATADTAHLVDADALARMKPAAWIVNIARGSLIDTDALVRALREETIGGAALDVTDPEPLPDGHPLWSLPNAVITPHLANPSGGLPGLLAEHVRANVERFAAGEPLLALVDTERGY</sequence>
<organism evidence="4 5">
    <name type="scientific">Nocardia rhamnosiphila</name>
    <dbReference type="NCBI Taxonomy" id="426716"/>
    <lineage>
        <taxon>Bacteria</taxon>
        <taxon>Bacillati</taxon>
        <taxon>Actinomycetota</taxon>
        <taxon>Actinomycetes</taxon>
        <taxon>Mycobacteriales</taxon>
        <taxon>Nocardiaceae</taxon>
        <taxon>Nocardia</taxon>
    </lineage>
</organism>
<dbReference type="Gene3D" id="3.40.50.720">
    <property type="entry name" value="NAD(P)-binding Rossmann-like Domain"/>
    <property type="match status" value="2"/>
</dbReference>
<keyword evidence="5" id="KW-1185">Reference proteome</keyword>
<evidence type="ECO:0000256" key="2">
    <source>
        <dbReference type="ARBA" id="ARBA00023027"/>
    </source>
</evidence>
<evidence type="ECO:0000313" key="5">
    <source>
        <dbReference type="Proteomes" id="UP001550628"/>
    </source>
</evidence>
<dbReference type="EMBL" id="JBEYBF010000001">
    <property type="protein sequence ID" value="MEU1950790.1"/>
    <property type="molecule type" value="Genomic_DNA"/>
</dbReference>
<dbReference type="PANTHER" id="PTHR43333">
    <property type="entry name" value="2-HACID_DH_C DOMAIN-CONTAINING PROTEIN"/>
    <property type="match status" value="1"/>
</dbReference>
<dbReference type="Proteomes" id="UP001550628">
    <property type="component" value="Unassembled WGS sequence"/>
</dbReference>
<proteinExistence type="predicted"/>
<keyword evidence="1" id="KW-0560">Oxidoreductase</keyword>
<dbReference type="RefSeq" id="WP_356954245.1">
    <property type="nucleotide sequence ID" value="NZ_JBEYBD010000002.1"/>
</dbReference>
<reference evidence="4 5" key="1">
    <citation type="submission" date="2024-06" db="EMBL/GenBank/DDBJ databases">
        <title>The Natural Products Discovery Center: Release of the First 8490 Sequenced Strains for Exploring Actinobacteria Biosynthetic Diversity.</title>
        <authorList>
            <person name="Kalkreuter E."/>
            <person name="Kautsar S.A."/>
            <person name="Yang D."/>
            <person name="Bader C.D."/>
            <person name="Teijaro C.N."/>
            <person name="Fluegel L."/>
            <person name="Davis C.M."/>
            <person name="Simpson J.R."/>
            <person name="Lauterbach L."/>
            <person name="Steele A.D."/>
            <person name="Gui C."/>
            <person name="Meng S."/>
            <person name="Li G."/>
            <person name="Viehrig K."/>
            <person name="Ye F."/>
            <person name="Su P."/>
            <person name="Kiefer A.F."/>
            <person name="Nichols A."/>
            <person name="Cepeda A.J."/>
            <person name="Yan W."/>
            <person name="Fan B."/>
            <person name="Jiang Y."/>
            <person name="Adhikari A."/>
            <person name="Zheng C.-J."/>
            <person name="Schuster L."/>
            <person name="Cowan T.M."/>
            <person name="Smanski M.J."/>
            <person name="Chevrette M.G."/>
            <person name="De Carvalho L.P.S."/>
            <person name="Shen B."/>
        </authorList>
    </citation>
    <scope>NUCLEOTIDE SEQUENCE [LARGE SCALE GENOMIC DNA]</scope>
    <source>
        <strain evidence="4 5">NPDC019708</strain>
    </source>
</reference>
<name>A0ABV2WIS6_9NOCA</name>
<dbReference type="Pfam" id="PF02826">
    <property type="entry name" value="2-Hacid_dh_C"/>
    <property type="match status" value="1"/>
</dbReference>
<evidence type="ECO:0000313" key="4">
    <source>
        <dbReference type="EMBL" id="MEU1950790.1"/>
    </source>
</evidence>
<dbReference type="InterPro" id="IPR006140">
    <property type="entry name" value="D-isomer_DH_NAD-bd"/>
</dbReference>
<evidence type="ECO:0000256" key="1">
    <source>
        <dbReference type="ARBA" id="ARBA00023002"/>
    </source>
</evidence>
<keyword evidence="2" id="KW-0520">NAD</keyword>
<protein>
    <submittedName>
        <fullName evidence="4">D-isomer specific 2-hydroxyacid dehydrogenase family protein</fullName>
    </submittedName>
</protein>
<accession>A0ABV2WIS6</accession>
<dbReference type="PANTHER" id="PTHR43333:SF1">
    <property type="entry name" value="D-ISOMER SPECIFIC 2-HYDROXYACID DEHYDROGENASE NAD-BINDING DOMAIN-CONTAINING PROTEIN"/>
    <property type="match status" value="1"/>
</dbReference>
<comment type="caution">
    <text evidence="4">The sequence shown here is derived from an EMBL/GenBank/DDBJ whole genome shotgun (WGS) entry which is preliminary data.</text>
</comment>
<feature type="domain" description="D-isomer specific 2-hydroxyacid dehydrogenase NAD-binding" evidence="3">
    <location>
        <begin position="98"/>
        <end position="271"/>
    </location>
</feature>
<gene>
    <name evidence="4" type="ORF">ABZ510_02925</name>
</gene>
<dbReference type="SUPFAM" id="SSF51735">
    <property type="entry name" value="NAD(P)-binding Rossmann-fold domains"/>
    <property type="match status" value="1"/>
</dbReference>
<dbReference type="CDD" id="cd12159">
    <property type="entry name" value="2-Hacid_dh_2"/>
    <property type="match status" value="1"/>
</dbReference>
<evidence type="ECO:0000259" key="3">
    <source>
        <dbReference type="Pfam" id="PF02826"/>
    </source>
</evidence>